<dbReference type="InterPro" id="IPR011249">
    <property type="entry name" value="Metalloenz_LuxS/M16"/>
</dbReference>
<evidence type="ECO:0000259" key="8">
    <source>
        <dbReference type="Pfam" id="PF05193"/>
    </source>
</evidence>
<sequence precursor="true">MTKKVRITMSAALALALLPAALAQKARQTRTMTHQNRVQNRVEAGQLRSVLPRTPIEKFTLPNGLRVVLSPDRTVPVVSVAVYYDVGSRNERPGRTGFAHLFEHMMFQGSENVPKAGHFQYIFNAGGTMNGTTTSERTNYFETLPSHQLPLALWLESDRMRSLKVTQENLDNQREAVKEEKRLRFDNQPYVNAFLRINEMIFKNPANAHSTIGSMEDLNAATIEDVRDFFRIYYAPNNAVLAIVGDFDPQEARQLVERYFATIPRQPDPPQVDVSEPPEVAVRHDRYIDSFAQLPAFMIGWKVPPRRTPDFYALSLASDLLLEGESSRLYQRLVKGEESLIAIQGGLNARRGPSSLTIFALPKPGKEVEQIRQTIMAEIKRLATEGPTAEEMEKLRNNLLSNAVRSRQSSLFRAQRIAEFALYDGDPELFNTELESYLSVTPEQIKQAVARYLDTDNRAVLDIIPARMAKSGQTSDAPSAPQKQ</sequence>
<dbReference type="Gene3D" id="3.30.830.10">
    <property type="entry name" value="Metalloenzyme, LuxS/M16 peptidase-like"/>
    <property type="match status" value="2"/>
</dbReference>
<name>A0A0B6X0Z2_9BACT</name>
<evidence type="ECO:0000313" key="9">
    <source>
        <dbReference type="EMBL" id="CDM66642.1"/>
    </source>
</evidence>
<organism evidence="9 10">
    <name type="scientific">Pyrinomonas methylaliphatogenes</name>
    <dbReference type="NCBI Taxonomy" id="454194"/>
    <lineage>
        <taxon>Bacteria</taxon>
        <taxon>Pseudomonadati</taxon>
        <taxon>Acidobacteriota</taxon>
        <taxon>Blastocatellia</taxon>
        <taxon>Blastocatellales</taxon>
        <taxon>Pyrinomonadaceae</taxon>
        <taxon>Pyrinomonas</taxon>
    </lineage>
</organism>
<feature type="domain" description="Peptidase M16 C-terminal" evidence="8">
    <location>
        <begin position="221"/>
        <end position="399"/>
    </location>
</feature>
<accession>A0A0B6X0Z2</accession>
<dbReference type="SUPFAM" id="SSF63411">
    <property type="entry name" value="LuxS/MPP-like metallohydrolase"/>
    <property type="match status" value="2"/>
</dbReference>
<evidence type="ECO:0000313" key="10">
    <source>
        <dbReference type="Proteomes" id="UP000031518"/>
    </source>
</evidence>
<reference evidence="9 10" key="2">
    <citation type="submission" date="2015-01" db="EMBL/GenBank/DDBJ databases">
        <title>Complete genome sequence of Pyrinomonas methylaliphatogenes type strain K22T.</title>
        <authorList>
            <person name="Lee K.C.Y."/>
            <person name="Power J.F."/>
            <person name="Dunfield P.F."/>
            <person name="Morgan X.C."/>
            <person name="Huttenhower C."/>
            <person name="Stott M.B."/>
        </authorList>
    </citation>
    <scope>NUCLEOTIDE SEQUENCE [LARGE SCALE GENOMIC DNA]</scope>
    <source>
        <strain evidence="9 10">K22</strain>
    </source>
</reference>
<evidence type="ECO:0000256" key="5">
    <source>
        <dbReference type="ARBA" id="ARBA00023049"/>
    </source>
</evidence>
<reference evidence="9 10" key="1">
    <citation type="submission" date="2013-12" db="EMBL/GenBank/DDBJ databases">
        <authorList>
            <person name="Stott M."/>
        </authorList>
    </citation>
    <scope>NUCLEOTIDE SEQUENCE [LARGE SCALE GENOMIC DNA]</scope>
    <source>
        <strain evidence="9 10">K22</strain>
    </source>
</reference>
<dbReference type="GO" id="GO:0008237">
    <property type="term" value="F:metallopeptidase activity"/>
    <property type="evidence" value="ECO:0007669"/>
    <property type="project" value="UniProtKB-KW"/>
</dbReference>
<keyword evidence="3" id="KW-0378">Hydrolase</keyword>
<evidence type="ECO:0000256" key="3">
    <source>
        <dbReference type="ARBA" id="ARBA00022801"/>
    </source>
</evidence>
<dbReference type="EMBL" id="CBXV010000008">
    <property type="protein sequence ID" value="CDM66642.1"/>
    <property type="molecule type" value="Genomic_DNA"/>
</dbReference>
<dbReference type="STRING" id="454194.PYK22_02675"/>
<dbReference type="Pfam" id="PF00675">
    <property type="entry name" value="Peptidase_M16"/>
    <property type="match status" value="1"/>
</dbReference>
<keyword evidence="10" id="KW-1185">Reference proteome</keyword>
<evidence type="ECO:0000259" key="7">
    <source>
        <dbReference type="Pfam" id="PF00675"/>
    </source>
</evidence>
<evidence type="ECO:0000256" key="2">
    <source>
        <dbReference type="ARBA" id="ARBA00022670"/>
    </source>
</evidence>
<dbReference type="AlphaFoldDB" id="A0A0B6X0Z2"/>
<evidence type="ECO:0000256" key="4">
    <source>
        <dbReference type="ARBA" id="ARBA00022833"/>
    </source>
</evidence>
<dbReference type="PANTHER" id="PTHR43690:SF17">
    <property type="entry name" value="PROTEIN YHJJ"/>
    <property type="match status" value="1"/>
</dbReference>
<dbReference type="PANTHER" id="PTHR43690">
    <property type="entry name" value="NARDILYSIN"/>
    <property type="match status" value="1"/>
</dbReference>
<keyword evidence="6" id="KW-0732">Signal</keyword>
<dbReference type="InterPro" id="IPR011765">
    <property type="entry name" value="Pept_M16_N"/>
</dbReference>
<dbReference type="InterPro" id="IPR007863">
    <property type="entry name" value="Peptidase_M16_C"/>
</dbReference>
<dbReference type="Pfam" id="PF05193">
    <property type="entry name" value="Peptidase_M16_C"/>
    <property type="match status" value="1"/>
</dbReference>
<dbReference type="GO" id="GO:0046872">
    <property type="term" value="F:metal ion binding"/>
    <property type="evidence" value="ECO:0007669"/>
    <property type="project" value="InterPro"/>
</dbReference>
<feature type="chain" id="PRO_5002110014" evidence="6">
    <location>
        <begin position="26"/>
        <end position="484"/>
    </location>
</feature>
<feature type="signal peptide" evidence="6">
    <location>
        <begin position="1"/>
        <end position="25"/>
    </location>
</feature>
<dbReference type="RefSeq" id="WP_083437855.1">
    <property type="nucleotide sequence ID" value="NZ_CBXV010000008.1"/>
</dbReference>
<gene>
    <name evidence="9" type="ORF">PYK22_02675</name>
</gene>
<feature type="domain" description="Peptidase M16 N-terminal" evidence="7">
    <location>
        <begin position="66"/>
        <end position="181"/>
    </location>
</feature>
<keyword evidence="4" id="KW-0862">Zinc</keyword>
<keyword evidence="5" id="KW-0482">Metalloprotease</keyword>
<dbReference type="InterPro" id="IPR050626">
    <property type="entry name" value="Peptidase_M16"/>
</dbReference>
<protein>
    <submittedName>
        <fullName evidence="9">Predicted Zn-dependent peptidase</fullName>
    </submittedName>
</protein>
<dbReference type="GO" id="GO:0006508">
    <property type="term" value="P:proteolysis"/>
    <property type="evidence" value="ECO:0007669"/>
    <property type="project" value="UniProtKB-KW"/>
</dbReference>
<evidence type="ECO:0000256" key="6">
    <source>
        <dbReference type="SAM" id="SignalP"/>
    </source>
</evidence>
<comment type="similarity">
    <text evidence="1">Belongs to the peptidase M16 family.</text>
</comment>
<dbReference type="OrthoDB" id="9811314at2"/>
<keyword evidence="2" id="KW-0645">Protease</keyword>
<proteinExistence type="inferred from homology"/>
<evidence type="ECO:0000256" key="1">
    <source>
        <dbReference type="ARBA" id="ARBA00007261"/>
    </source>
</evidence>
<dbReference type="Proteomes" id="UP000031518">
    <property type="component" value="Unassembled WGS sequence"/>
</dbReference>